<dbReference type="InterPro" id="IPR033138">
    <property type="entry name" value="Cu_oxidase_CS"/>
</dbReference>
<dbReference type="PhylomeDB" id="A0A0G4GBI1"/>
<dbReference type="InterPro" id="IPR008972">
    <property type="entry name" value="Cupredoxin"/>
</dbReference>
<evidence type="ECO:0000259" key="7">
    <source>
        <dbReference type="Pfam" id="PF07731"/>
    </source>
</evidence>
<dbReference type="Pfam" id="PF07731">
    <property type="entry name" value="Cu-oxidase_2"/>
    <property type="match status" value="1"/>
</dbReference>
<keyword evidence="4" id="KW-0186">Copper</keyword>
<feature type="signal peptide" evidence="6">
    <location>
        <begin position="1"/>
        <end position="35"/>
    </location>
</feature>
<dbReference type="PANTHER" id="PTHR11709:SF394">
    <property type="entry name" value="FI03373P-RELATED"/>
    <property type="match status" value="1"/>
</dbReference>
<evidence type="ECO:0000256" key="6">
    <source>
        <dbReference type="SAM" id="SignalP"/>
    </source>
</evidence>
<dbReference type="InterPro" id="IPR045087">
    <property type="entry name" value="Cu-oxidase_fam"/>
</dbReference>
<evidence type="ECO:0000256" key="1">
    <source>
        <dbReference type="ARBA" id="ARBA00010609"/>
    </source>
</evidence>
<gene>
    <name evidence="9" type="ORF">Cvel_21020</name>
</gene>
<dbReference type="Gene3D" id="2.60.40.420">
    <property type="entry name" value="Cupredoxins - blue copper proteins"/>
    <property type="match status" value="3"/>
</dbReference>
<dbReference type="PROSITE" id="PS00080">
    <property type="entry name" value="MULTICOPPER_OXIDASE2"/>
    <property type="match status" value="1"/>
</dbReference>
<name>A0A0G4GBI1_9ALVE</name>
<accession>A0A0G4GBI1</accession>
<protein>
    <recommendedName>
        <fullName evidence="10">Plastocyanin-like domain-containing protein</fullName>
    </recommendedName>
</protein>
<feature type="compositionally biased region" description="Low complexity" evidence="5">
    <location>
        <begin position="63"/>
        <end position="76"/>
    </location>
</feature>
<evidence type="ECO:0000256" key="5">
    <source>
        <dbReference type="SAM" id="MobiDB-lite"/>
    </source>
</evidence>
<evidence type="ECO:0000313" key="9">
    <source>
        <dbReference type="EMBL" id="CEM26028.1"/>
    </source>
</evidence>
<evidence type="ECO:0008006" key="10">
    <source>
        <dbReference type="Google" id="ProtNLM"/>
    </source>
</evidence>
<evidence type="ECO:0000259" key="8">
    <source>
        <dbReference type="Pfam" id="PF07732"/>
    </source>
</evidence>
<dbReference type="GO" id="GO:0005507">
    <property type="term" value="F:copper ion binding"/>
    <property type="evidence" value="ECO:0007669"/>
    <property type="project" value="InterPro"/>
</dbReference>
<dbReference type="PROSITE" id="PS00079">
    <property type="entry name" value="MULTICOPPER_OXIDASE1"/>
    <property type="match status" value="1"/>
</dbReference>
<comment type="similarity">
    <text evidence="1">Belongs to the multicopper oxidase family.</text>
</comment>
<dbReference type="InterPro" id="IPR011707">
    <property type="entry name" value="Cu-oxidase-like_N"/>
</dbReference>
<evidence type="ECO:0000256" key="4">
    <source>
        <dbReference type="ARBA" id="ARBA00023008"/>
    </source>
</evidence>
<keyword evidence="2" id="KW-0479">Metal-binding</keyword>
<dbReference type="EMBL" id="CDMZ01001034">
    <property type="protein sequence ID" value="CEM26028.1"/>
    <property type="molecule type" value="Genomic_DNA"/>
</dbReference>
<dbReference type="Pfam" id="PF07732">
    <property type="entry name" value="Cu-oxidase_3"/>
    <property type="match status" value="1"/>
</dbReference>
<organism evidence="9">
    <name type="scientific">Chromera velia CCMP2878</name>
    <dbReference type="NCBI Taxonomy" id="1169474"/>
    <lineage>
        <taxon>Eukaryota</taxon>
        <taxon>Sar</taxon>
        <taxon>Alveolata</taxon>
        <taxon>Colpodellida</taxon>
        <taxon>Chromeraceae</taxon>
        <taxon>Chromera</taxon>
    </lineage>
</organism>
<proteinExistence type="inferred from homology"/>
<dbReference type="AlphaFoldDB" id="A0A0G4GBI1"/>
<feature type="chain" id="PRO_5005190435" description="Plastocyanin-like domain-containing protein" evidence="6">
    <location>
        <begin position="36"/>
        <end position="702"/>
    </location>
</feature>
<reference evidence="9" key="1">
    <citation type="submission" date="2014-11" db="EMBL/GenBank/DDBJ databases">
        <authorList>
            <person name="Otto D Thomas"/>
            <person name="Naeem Raeece"/>
        </authorList>
    </citation>
    <scope>NUCLEOTIDE SEQUENCE</scope>
</reference>
<keyword evidence="6" id="KW-0732">Signal</keyword>
<sequence length="702" mass="78200">MTGGSRGPICGPSHSLLRLSVFAFFTSDLVGFVSAGEGLMLRRGRLGHPSEEQTKISPEVPVLPVVEGGDGVESVSTDVGSDAESVSTSVSTNSCSLMSNPGAEVFGSAALYVMEDPEPRIEGPGNATFDPLIRTVFLAGQEKDDNHHSWRNMDGMWGIYLDGPDTGDGSSTRVRFRVRLENHLKEPTMVHWHGLTPPQNEDGVPMITAPELLPSAIQFYDFEVTQRGLNWMHSHFKYQLTSGLWAPLIIQHPKNYLKELGVDQDVLFLVNDRFLRAECNFDWLLYPEICNGTRIDDLWEHFSFTANGHLATNPVEVTVQPESRIRLRALHSGAMALYNVTWTDSLGEGEVVAVDSADLQRGTFVSSFPIANAQRLDLLLDIPSDAVGGGWYHVCADRITGYFFEGTTDAERVCIILKTPNGTRGAMPAVRYEGHRPPWIDLDLDKKLHALYPLSERPVTRKLQTRLTGEFTGTWGPQFQLDDRQVFVHPAKGWKNLNMTSPLYGKVVMGNIPCTAKCAQNDTHNFNGGERCLAAWDDIPLEECPNFVPHTMPVQPNPYPLLMCYGDRVELKFVNADDGTGRVGADSHPMHLHGTHFQVVEINGERLENGPMRDTVYIPIGYNVTVAFDATHAGEWLLHCHIDFHLLNGMATSLRYTSDPEYCRSGMERFDPEGELERLEEPDILPKRGEIFRGSLREGDEL</sequence>
<dbReference type="InterPro" id="IPR002355">
    <property type="entry name" value="Cu_oxidase_Cu_BS"/>
</dbReference>
<feature type="domain" description="Plastocyanin-like" evidence="7">
    <location>
        <begin position="553"/>
        <end position="657"/>
    </location>
</feature>
<dbReference type="VEuPathDB" id="CryptoDB:Cvel_21020"/>
<feature type="region of interest" description="Disordered" evidence="5">
    <location>
        <begin position="63"/>
        <end position="94"/>
    </location>
</feature>
<keyword evidence="3" id="KW-0560">Oxidoreductase</keyword>
<dbReference type="SUPFAM" id="SSF49503">
    <property type="entry name" value="Cupredoxins"/>
    <property type="match status" value="3"/>
</dbReference>
<dbReference type="GO" id="GO:0016491">
    <property type="term" value="F:oxidoreductase activity"/>
    <property type="evidence" value="ECO:0007669"/>
    <property type="project" value="UniProtKB-KW"/>
</dbReference>
<evidence type="ECO:0000256" key="2">
    <source>
        <dbReference type="ARBA" id="ARBA00022723"/>
    </source>
</evidence>
<feature type="compositionally biased region" description="Low complexity" evidence="5">
    <location>
        <begin position="85"/>
        <end position="94"/>
    </location>
</feature>
<feature type="domain" description="Plastocyanin-like" evidence="8">
    <location>
        <begin position="176"/>
        <end position="254"/>
    </location>
</feature>
<dbReference type="PANTHER" id="PTHR11709">
    <property type="entry name" value="MULTI-COPPER OXIDASE"/>
    <property type="match status" value="1"/>
</dbReference>
<dbReference type="InterPro" id="IPR011706">
    <property type="entry name" value="Cu-oxidase_C"/>
</dbReference>
<evidence type="ECO:0000256" key="3">
    <source>
        <dbReference type="ARBA" id="ARBA00023002"/>
    </source>
</evidence>